<dbReference type="GO" id="GO:0032259">
    <property type="term" value="P:methylation"/>
    <property type="evidence" value="ECO:0007669"/>
    <property type="project" value="UniProtKB-KW"/>
</dbReference>
<dbReference type="Pfam" id="PF13649">
    <property type="entry name" value="Methyltransf_25"/>
    <property type="match status" value="1"/>
</dbReference>
<dbReference type="InterPro" id="IPR029063">
    <property type="entry name" value="SAM-dependent_MTases_sf"/>
</dbReference>
<dbReference type="InterPro" id="IPR041698">
    <property type="entry name" value="Methyltransf_25"/>
</dbReference>
<accession>A0A645A8V9</accession>
<dbReference type="Gene3D" id="3.40.50.150">
    <property type="entry name" value="Vaccinia Virus protein VP39"/>
    <property type="match status" value="1"/>
</dbReference>
<feature type="domain" description="Methyltransferase" evidence="1">
    <location>
        <begin position="38"/>
        <end position="136"/>
    </location>
</feature>
<proteinExistence type="predicted"/>
<comment type="caution">
    <text evidence="2">The sequence shown here is derived from an EMBL/GenBank/DDBJ whole genome shotgun (WGS) entry which is preliminary data.</text>
</comment>
<sequence>MPDIMNGFIDYYASLVQPSLGMVTFLTNEIGNLSSAHILDAACGGGELAHALAVSGSVVTAVESEQALLLKAKVYSLRDKVPRALQFLPAPLLKLPGTPGSYHVLLCLNNASSVLQDEEEYQEFFKQAATLLNKGGRLVMQLFNYDMLLDYKVRELPELVNEKEGIRLQRRLRICNDGHLAMDTTLSLMRIDAKELARQEIIIYPIRRLQIQKMLQDAGFVVIDFYGGVEGTTWQEDSPSTLFLAIRG</sequence>
<dbReference type="EMBL" id="VSSQ01012491">
    <property type="protein sequence ID" value="MPM49356.1"/>
    <property type="molecule type" value="Genomic_DNA"/>
</dbReference>
<dbReference type="Gene3D" id="2.20.25.110">
    <property type="entry name" value="S-adenosyl-L-methionine-dependent methyltransferases"/>
    <property type="match status" value="1"/>
</dbReference>
<dbReference type="GO" id="GO:0008168">
    <property type="term" value="F:methyltransferase activity"/>
    <property type="evidence" value="ECO:0007669"/>
    <property type="project" value="UniProtKB-KW"/>
</dbReference>
<protein>
    <submittedName>
        <fullName evidence="2">Glycine/sarcosine N-methyltransferase</fullName>
        <ecNumber evidence="2">2.1.1.156</ecNumber>
    </submittedName>
</protein>
<organism evidence="2">
    <name type="scientific">bioreactor metagenome</name>
    <dbReference type="NCBI Taxonomy" id="1076179"/>
    <lineage>
        <taxon>unclassified sequences</taxon>
        <taxon>metagenomes</taxon>
        <taxon>ecological metagenomes</taxon>
    </lineage>
</organism>
<gene>
    <name evidence="2" type="ORF">SDC9_96085</name>
</gene>
<dbReference type="CDD" id="cd02440">
    <property type="entry name" value="AdoMet_MTases"/>
    <property type="match status" value="1"/>
</dbReference>
<dbReference type="AlphaFoldDB" id="A0A645A8V9"/>
<evidence type="ECO:0000313" key="2">
    <source>
        <dbReference type="EMBL" id="MPM49356.1"/>
    </source>
</evidence>
<dbReference type="SUPFAM" id="SSF53335">
    <property type="entry name" value="S-adenosyl-L-methionine-dependent methyltransferases"/>
    <property type="match status" value="1"/>
</dbReference>
<keyword evidence="2" id="KW-0489">Methyltransferase</keyword>
<dbReference type="EC" id="2.1.1.156" evidence="2"/>
<name>A0A645A8V9_9ZZZZ</name>
<keyword evidence="2" id="KW-0808">Transferase</keyword>
<reference evidence="2" key="1">
    <citation type="submission" date="2019-08" db="EMBL/GenBank/DDBJ databases">
        <authorList>
            <person name="Kucharzyk K."/>
            <person name="Murdoch R.W."/>
            <person name="Higgins S."/>
            <person name="Loffler F."/>
        </authorList>
    </citation>
    <scope>NUCLEOTIDE SEQUENCE</scope>
</reference>
<evidence type="ECO:0000259" key="1">
    <source>
        <dbReference type="Pfam" id="PF13649"/>
    </source>
</evidence>